<dbReference type="PANTHER" id="PTHR33303">
    <property type="entry name" value="CYTOPLASMIC PROTEIN-RELATED"/>
    <property type="match status" value="1"/>
</dbReference>
<reference evidence="4" key="4">
    <citation type="journal article" date="2018" name="Front. Microbiol.">
        <title>Genome Structure of the Opportunistic Pathogen Paracoccus yeei (Alphaproteobacteria) and Identification of Putative Virulence Factors.</title>
        <authorList>
            <person name="Lasek R."/>
            <person name="Szuplewska M."/>
            <person name="Mitura M."/>
            <person name="Decewicz P."/>
            <person name="Chmielowska C."/>
            <person name="Pawlot A."/>
            <person name="Sentkowska D."/>
            <person name="Czarnecki J."/>
            <person name="Bartosik D."/>
        </authorList>
    </citation>
    <scope>NUCLEOTIDE SEQUENCE</scope>
    <source>
        <strain evidence="4">CCUG 32053</strain>
    </source>
</reference>
<dbReference type="SUPFAM" id="SSF51735">
    <property type="entry name" value="NAD(P)-binding Rossmann-fold domains"/>
    <property type="match status" value="1"/>
</dbReference>
<reference evidence="3 7" key="2">
    <citation type="submission" date="2017-10" db="EMBL/GenBank/DDBJ databases">
        <title>Complete genome sequence of Paracoccus yeei TT13 isolated from human skin.</title>
        <authorList>
            <person name="Lee K."/>
            <person name="Lim J.Y."/>
            <person name="Hwang I."/>
        </authorList>
    </citation>
    <scope>NUCLEOTIDE SEQUENCE [LARGE SCALE GENOMIC DNA]</scope>
    <source>
        <strain evidence="3 7">TT13</strain>
    </source>
</reference>
<reference evidence="5 9" key="6">
    <citation type="submission" date="2019-09" db="EMBL/GenBank/DDBJ databases">
        <title>FDA dAtabase for Regulatory Grade micrObial Sequences (FDA-ARGOS): Supporting development and validation of Infectious Disease Dx tests.</title>
        <authorList>
            <person name="Sciortino C."/>
            <person name="Tallon L."/>
            <person name="Sadzewicz L."/>
            <person name="Vavikolanu K."/>
            <person name="Mehta A."/>
            <person name="Aluvathingal J."/>
            <person name="Nadendla S."/>
            <person name="Nandy P."/>
            <person name="Geyer C."/>
            <person name="Yan Y."/>
            <person name="Sichtig H."/>
        </authorList>
    </citation>
    <scope>NUCLEOTIDE SEQUENCE [LARGE SCALE GENOMIC DNA]</scope>
    <source>
        <strain evidence="5 9">FDAARGOS_643</strain>
    </source>
</reference>
<reference evidence="2" key="3">
    <citation type="submission" date="2017-12" db="EMBL/GenBank/DDBJ databases">
        <title>FDA dAtabase for Regulatory Grade micrObial Sequences (FDA-ARGOS): Supporting development and validation of Infectious Disease Dx tests.</title>
        <authorList>
            <person name="Campos J."/>
            <person name="Goldberg B."/>
            <person name="Tallon L."/>
            <person name="Sadzewicz L."/>
            <person name="Sengamalay N."/>
            <person name="Ott S."/>
            <person name="Godinez A."/>
            <person name="Nagaraj S."/>
            <person name="Vyas G."/>
            <person name="Aluvathingal J."/>
            <person name="Nadendla S."/>
            <person name="Geyer C."/>
            <person name="Nandy P."/>
            <person name="Hobson J."/>
            <person name="Sichtig H."/>
        </authorList>
    </citation>
    <scope>NUCLEOTIDE SEQUENCE</scope>
    <source>
        <strain evidence="2">FDAARGOS_252</strain>
    </source>
</reference>
<organism evidence="2 6">
    <name type="scientific">Paracoccus yeei</name>
    <dbReference type="NCBI Taxonomy" id="147645"/>
    <lineage>
        <taxon>Bacteria</taxon>
        <taxon>Pseudomonadati</taxon>
        <taxon>Pseudomonadota</taxon>
        <taxon>Alphaproteobacteria</taxon>
        <taxon>Rhodobacterales</taxon>
        <taxon>Paracoccaceae</taxon>
        <taxon>Paracoccus</taxon>
    </lineage>
</organism>
<dbReference type="eggNOG" id="COG1832">
    <property type="taxonomic scope" value="Bacteria"/>
</dbReference>
<sequence>MNFAVLKDIGSSPMDDDIARIARETRSIAMVGLSPNELRPAWGVARYLKSQGFRVIPVNPSHAGSRLLDEEVYPDLASIPAEARIDMVDIFRRSDAVPAIVEEAVACLPHLRTIWMQLGILHPEAAERGRRHGLTVIEDRCPKIEFPRYL</sequence>
<dbReference type="STRING" id="147645.A6J80_05850"/>
<dbReference type="Pfam" id="PF13380">
    <property type="entry name" value="CoA_binding_2"/>
    <property type="match status" value="1"/>
</dbReference>
<keyword evidence="6" id="KW-1185">Reference proteome</keyword>
<evidence type="ECO:0000313" key="5">
    <source>
        <dbReference type="EMBL" id="QEU09797.1"/>
    </source>
</evidence>
<dbReference type="AlphaFoldDB" id="A0A1V0GQ99"/>
<dbReference type="Proteomes" id="UP000229314">
    <property type="component" value="Chromosome"/>
</dbReference>
<evidence type="ECO:0000313" key="8">
    <source>
        <dbReference type="Proteomes" id="UP000272010"/>
    </source>
</evidence>
<dbReference type="Gene3D" id="3.40.50.720">
    <property type="entry name" value="NAD(P)-binding Rossmann-like Domain"/>
    <property type="match status" value="1"/>
</dbReference>
<dbReference type="InterPro" id="IPR003781">
    <property type="entry name" value="CoA-bd"/>
</dbReference>
<evidence type="ECO:0000313" key="4">
    <source>
        <dbReference type="EMBL" id="AYF01871.1"/>
    </source>
</evidence>
<dbReference type="Proteomes" id="UP000191257">
    <property type="component" value="Chromosome"/>
</dbReference>
<dbReference type="RefSeq" id="WP_080620813.1">
    <property type="nucleotide sequence ID" value="NZ_CAJGAB010000003.1"/>
</dbReference>
<evidence type="ECO:0000313" key="6">
    <source>
        <dbReference type="Proteomes" id="UP000191257"/>
    </source>
</evidence>
<dbReference type="GeneID" id="78896240"/>
<evidence type="ECO:0000313" key="3">
    <source>
        <dbReference type="EMBL" id="ATQ54517.1"/>
    </source>
</evidence>
<dbReference type="Proteomes" id="UP000272010">
    <property type="component" value="Chromosome"/>
</dbReference>
<reference evidence="8" key="5">
    <citation type="submission" date="2018-07" db="EMBL/GenBank/DDBJ databases">
        <title>Genome Structure of the Opportunistic Pathogen Paracoccus yeei (Alphaproteobacteria) and Identification of Putative Virulence Factors.</title>
        <authorList>
            <person name="Lasek R."/>
            <person name="Szuplewska M."/>
            <person name="Mitura M."/>
            <person name="Decewicz P."/>
            <person name="Chmielowska C."/>
            <person name="Pawlot A."/>
            <person name="Sentkowska D."/>
            <person name="Czarnecki J."/>
            <person name="Bartosik D."/>
        </authorList>
    </citation>
    <scope>NUCLEOTIDE SEQUENCE [LARGE SCALE GENOMIC DNA]</scope>
    <source>
        <strain evidence="8">CCUG 32053</strain>
    </source>
</reference>
<evidence type="ECO:0000313" key="7">
    <source>
        <dbReference type="Proteomes" id="UP000229314"/>
    </source>
</evidence>
<reference evidence="6" key="1">
    <citation type="submission" date="2017-03" db="EMBL/GenBank/DDBJ databases">
        <title>FDA dAtabase for Regulatory Grade micrObial Sequences (FDA-ARGOS): Supporting development and validation of Infectious Disease Dx tests.</title>
        <authorList>
            <person name="Minogue T."/>
            <person name="Wolcott M."/>
            <person name="Wasieloski L."/>
            <person name="Aguilar W."/>
            <person name="Moore D."/>
            <person name="Tallon L."/>
            <person name="Sadzewicz L."/>
            <person name="Sengamalay N."/>
            <person name="Ott S."/>
            <person name="Godinez A."/>
            <person name="Nagaraj S."/>
            <person name="Nadendla S."/>
            <person name="Geyer C."/>
            <person name="Sichtig H."/>
        </authorList>
    </citation>
    <scope>NUCLEOTIDE SEQUENCE [LARGE SCALE GENOMIC DNA]</scope>
    <source>
        <strain evidence="6">FDAARGOS_252</strain>
    </source>
</reference>
<protein>
    <submittedName>
        <fullName evidence="2">CoA-binding protein</fullName>
    </submittedName>
</protein>
<dbReference type="EMBL" id="CP020442">
    <property type="protein sequence ID" value="ARC35968.1"/>
    <property type="molecule type" value="Genomic_DNA"/>
</dbReference>
<dbReference type="EMBL" id="CP044081">
    <property type="protein sequence ID" value="QEU09797.1"/>
    <property type="molecule type" value="Genomic_DNA"/>
</dbReference>
<name>A0A1V0GQ99_9RHOB</name>
<evidence type="ECO:0000313" key="2">
    <source>
        <dbReference type="EMBL" id="ARC35968.1"/>
    </source>
</evidence>
<proteinExistence type="predicted"/>
<dbReference type="Proteomes" id="UP000324507">
    <property type="component" value="Chromosome"/>
</dbReference>
<dbReference type="InterPro" id="IPR036291">
    <property type="entry name" value="NAD(P)-bd_dom_sf"/>
</dbReference>
<dbReference type="KEGG" id="pye:A6J80_05850"/>
<accession>A0A1V0GQ99</accession>
<dbReference type="PANTHER" id="PTHR33303:SF2">
    <property type="entry name" value="COA-BINDING DOMAIN-CONTAINING PROTEIN"/>
    <property type="match status" value="1"/>
</dbReference>
<gene>
    <name evidence="2" type="ORF">A6J80_05850</name>
    <name evidence="5" type="ORF">FOB51_18305</name>
    <name evidence="4" type="ORF">PY32053_02264</name>
    <name evidence="3" type="ORF">PYTT13_00980</name>
</gene>
<evidence type="ECO:0000259" key="1">
    <source>
        <dbReference type="SMART" id="SM00881"/>
    </source>
</evidence>
<feature type="domain" description="CoA-binding" evidence="1">
    <location>
        <begin position="21"/>
        <end position="120"/>
    </location>
</feature>
<dbReference type="EMBL" id="CP024422">
    <property type="protein sequence ID" value="ATQ54517.1"/>
    <property type="molecule type" value="Genomic_DNA"/>
</dbReference>
<evidence type="ECO:0000313" key="9">
    <source>
        <dbReference type="Proteomes" id="UP000324507"/>
    </source>
</evidence>
<dbReference type="EMBL" id="CP031078">
    <property type="protein sequence ID" value="AYF01871.1"/>
    <property type="molecule type" value="Genomic_DNA"/>
</dbReference>
<dbReference type="SMART" id="SM00881">
    <property type="entry name" value="CoA_binding"/>
    <property type="match status" value="1"/>
</dbReference>